<evidence type="ECO:0000256" key="7">
    <source>
        <dbReference type="SAM" id="Phobius"/>
    </source>
</evidence>
<gene>
    <name evidence="10" type="ORF">HELGO_WM31164</name>
</gene>
<keyword evidence="5 7" id="KW-0472">Membrane</keyword>
<evidence type="ECO:0000256" key="6">
    <source>
        <dbReference type="ARBA" id="ARBA00038076"/>
    </source>
</evidence>
<evidence type="ECO:0000259" key="8">
    <source>
        <dbReference type="Pfam" id="PF02687"/>
    </source>
</evidence>
<name>A0A6S6S606_9BACT</name>
<evidence type="ECO:0000259" key="9">
    <source>
        <dbReference type="Pfam" id="PF12704"/>
    </source>
</evidence>
<keyword evidence="3 7" id="KW-0812">Transmembrane</keyword>
<comment type="subcellular location">
    <subcellularLocation>
        <location evidence="1">Cell membrane</location>
        <topology evidence="1">Multi-pass membrane protein</topology>
    </subcellularLocation>
</comment>
<dbReference type="GO" id="GO:0022857">
    <property type="term" value="F:transmembrane transporter activity"/>
    <property type="evidence" value="ECO:0007669"/>
    <property type="project" value="TreeGrafter"/>
</dbReference>
<evidence type="ECO:0008006" key="11">
    <source>
        <dbReference type="Google" id="ProtNLM"/>
    </source>
</evidence>
<dbReference type="AlphaFoldDB" id="A0A6S6S606"/>
<dbReference type="PANTHER" id="PTHR30572:SF4">
    <property type="entry name" value="ABC TRANSPORTER PERMEASE YTRF"/>
    <property type="match status" value="1"/>
</dbReference>
<evidence type="ECO:0000256" key="2">
    <source>
        <dbReference type="ARBA" id="ARBA00022475"/>
    </source>
</evidence>
<dbReference type="Pfam" id="PF02687">
    <property type="entry name" value="FtsX"/>
    <property type="match status" value="1"/>
</dbReference>
<feature type="transmembrane region" description="Helical" evidence="7">
    <location>
        <begin position="334"/>
        <end position="360"/>
    </location>
</feature>
<feature type="transmembrane region" description="Helical" evidence="7">
    <location>
        <begin position="289"/>
        <end position="314"/>
    </location>
</feature>
<evidence type="ECO:0000256" key="1">
    <source>
        <dbReference type="ARBA" id="ARBA00004651"/>
    </source>
</evidence>
<comment type="similarity">
    <text evidence="6">Belongs to the ABC-4 integral membrane protein family.</text>
</comment>
<accession>A0A6S6S606</accession>
<protein>
    <recommendedName>
        <fullName evidence="11">ABC transporter efflux protein</fullName>
    </recommendedName>
</protein>
<proteinExistence type="inferred from homology"/>
<feature type="transmembrane region" description="Helical" evidence="7">
    <location>
        <begin position="372"/>
        <end position="396"/>
    </location>
</feature>
<evidence type="ECO:0000256" key="3">
    <source>
        <dbReference type="ARBA" id="ARBA00022692"/>
    </source>
</evidence>
<evidence type="ECO:0000256" key="5">
    <source>
        <dbReference type="ARBA" id="ARBA00023136"/>
    </source>
</evidence>
<keyword evidence="4 7" id="KW-1133">Transmembrane helix</keyword>
<organism evidence="10">
    <name type="scientific">uncultured Aureispira sp</name>
    <dbReference type="NCBI Taxonomy" id="1331704"/>
    <lineage>
        <taxon>Bacteria</taxon>
        <taxon>Pseudomonadati</taxon>
        <taxon>Bacteroidota</taxon>
        <taxon>Saprospiria</taxon>
        <taxon>Saprospirales</taxon>
        <taxon>Saprospiraceae</taxon>
        <taxon>Aureispira</taxon>
        <taxon>environmental samples</taxon>
    </lineage>
</organism>
<reference evidence="10" key="1">
    <citation type="submission" date="2020-01" db="EMBL/GenBank/DDBJ databases">
        <authorList>
            <person name="Meier V. D."/>
            <person name="Meier V D."/>
        </authorList>
    </citation>
    <scope>NUCLEOTIDE SEQUENCE</scope>
    <source>
        <strain evidence="10">HLG_WM_MAG_10</strain>
    </source>
</reference>
<evidence type="ECO:0000313" key="10">
    <source>
        <dbReference type="EMBL" id="CAA6801686.1"/>
    </source>
</evidence>
<sequence length="413" mass="44355">MTVTENISIAFNAIRSNLLRAVLTLLIIAFGIMALVGILTSIDAMKNSLTSNFASMGTNTFNVIRKGTGLGGGRRGRRSNVGEKITYKQALSFKEKYQYPAAVSMSALGSMSTVAKRGSVETDPNTTVYGADENYLDVAGYKLAAGRNITALESEAGRNMVIIGAAIAEKLFENYTNLTILGKTISIRNIQFTVIGVMEEKGSSMTFNGDKMVLIPLQTLRKYFGSQTDSYNLSVMVTDALNIDPAMAEAEGVFRRVRKTKIGEDSDFELEKSDGLISLIVDNTATLQVAAIFIGLITLLGAAIGLMNIMLVSVTERTREIGICKSLGATRRTILVQFLVEAIVICQIGGLVGIVFGILAGNGVTFMVGGAFVIPWAWIALGFSLCFVVGIISGLYPAVKASRLDPIEALRYE</sequence>
<dbReference type="GO" id="GO:0005886">
    <property type="term" value="C:plasma membrane"/>
    <property type="evidence" value="ECO:0007669"/>
    <property type="project" value="UniProtKB-SubCell"/>
</dbReference>
<dbReference type="Pfam" id="PF12704">
    <property type="entry name" value="MacB_PCD"/>
    <property type="match status" value="1"/>
</dbReference>
<feature type="domain" description="ABC3 transporter permease C-terminal" evidence="8">
    <location>
        <begin position="292"/>
        <end position="406"/>
    </location>
</feature>
<feature type="domain" description="MacB-like periplasmic core" evidence="9">
    <location>
        <begin position="22"/>
        <end position="251"/>
    </location>
</feature>
<keyword evidence="2" id="KW-1003">Cell membrane</keyword>
<dbReference type="PANTHER" id="PTHR30572">
    <property type="entry name" value="MEMBRANE COMPONENT OF TRANSPORTER-RELATED"/>
    <property type="match status" value="1"/>
</dbReference>
<dbReference type="InterPro" id="IPR025857">
    <property type="entry name" value="MacB_PCD"/>
</dbReference>
<dbReference type="InterPro" id="IPR050250">
    <property type="entry name" value="Macrolide_Exporter_MacB"/>
</dbReference>
<feature type="transmembrane region" description="Helical" evidence="7">
    <location>
        <begin position="21"/>
        <end position="42"/>
    </location>
</feature>
<dbReference type="InterPro" id="IPR003838">
    <property type="entry name" value="ABC3_permease_C"/>
</dbReference>
<dbReference type="EMBL" id="CACVAQ010000067">
    <property type="protein sequence ID" value="CAA6801686.1"/>
    <property type="molecule type" value="Genomic_DNA"/>
</dbReference>
<evidence type="ECO:0000256" key="4">
    <source>
        <dbReference type="ARBA" id="ARBA00022989"/>
    </source>
</evidence>